<evidence type="ECO:0000259" key="1">
    <source>
        <dbReference type="Pfam" id="PF13472"/>
    </source>
</evidence>
<dbReference type="CDD" id="cd01838">
    <property type="entry name" value="Isoamyl_acetate_hydrolase_like"/>
    <property type="match status" value="1"/>
</dbReference>
<dbReference type="Pfam" id="PF13472">
    <property type="entry name" value="Lipase_GDSL_2"/>
    <property type="match status" value="1"/>
</dbReference>
<sequence>MSTLYDQFFLFGDSITQDSYNQTRGFGFSAALQAAYIRRLDVINRGLSGYNTRQALQILPAIVPSPEQARIRFLVVFFGANDASLPHAPNKQHIPLDEYKSNIEKIITHTQVAAHDPRIILVSPPPINEHLTWARDQFVGYPSPARVASTTKEYADGVCEVGARLGVPVVNLWEKFMEKADFQLDAWKLGDPLAGSLGVPPNDALVELMYDGLHLSPAGYEILFQELMKVVGERWPDQSPDKLPMVLPPWNDAEAWTAWEKQYANAQ</sequence>
<accession>A0A7U2FF52</accession>
<dbReference type="InterPro" id="IPR045136">
    <property type="entry name" value="Iah1-like"/>
</dbReference>
<dbReference type="EMBL" id="CP069038">
    <property type="protein sequence ID" value="QRD04112.1"/>
    <property type="molecule type" value="Genomic_DNA"/>
</dbReference>
<dbReference type="OMA" id="VIWPKVI"/>
<reference evidence="3" key="1">
    <citation type="journal article" date="2021" name="BMC Genomics">
        <title>Chromosome-level genome assembly and manually-curated proteome of model necrotroph Parastagonospora nodorum Sn15 reveals a genome-wide trove of candidate effector homologs, and redundancy of virulence-related functions within an accessory chromosome.</title>
        <authorList>
            <person name="Bertazzoni S."/>
            <person name="Jones D.A.B."/>
            <person name="Phan H.T."/>
            <person name="Tan K.-C."/>
            <person name="Hane J.K."/>
        </authorList>
    </citation>
    <scope>NUCLEOTIDE SEQUENCE [LARGE SCALE GENOMIC DNA]</scope>
    <source>
        <strain evidence="3">SN15 / ATCC MYA-4574 / FGSC 10173)</strain>
    </source>
</reference>
<gene>
    <name evidence="2" type="ORF">JI435_128490</name>
</gene>
<dbReference type="AlphaFoldDB" id="A0A7U2FF52"/>
<protein>
    <recommendedName>
        <fullName evidence="1">SGNH hydrolase-type esterase domain-containing protein</fullName>
    </recommendedName>
</protein>
<dbReference type="Proteomes" id="UP000663193">
    <property type="component" value="Chromosome 16"/>
</dbReference>
<dbReference type="PANTHER" id="PTHR14209">
    <property type="entry name" value="ISOAMYL ACETATE-HYDROLYZING ESTERASE 1"/>
    <property type="match status" value="1"/>
</dbReference>
<evidence type="ECO:0000313" key="3">
    <source>
        <dbReference type="Proteomes" id="UP000663193"/>
    </source>
</evidence>
<dbReference type="OrthoDB" id="671439at2759"/>
<keyword evidence="3" id="KW-1185">Reference proteome</keyword>
<name>A0A7U2FF52_PHANO</name>
<organism evidence="2 3">
    <name type="scientific">Phaeosphaeria nodorum (strain SN15 / ATCC MYA-4574 / FGSC 10173)</name>
    <name type="common">Glume blotch fungus</name>
    <name type="synonym">Parastagonospora nodorum</name>
    <dbReference type="NCBI Taxonomy" id="321614"/>
    <lineage>
        <taxon>Eukaryota</taxon>
        <taxon>Fungi</taxon>
        <taxon>Dikarya</taxon>
        <taxon>Ascomycota</taxon>
        <taxon>Pezizomycotina</taxon>
        <taxon>Dothideomycetes</taxon>
        <taxon>Pleosporomycetidae</taxon>
        <taxon>Pleosporales</taxon>
        <taxon>Pleosporineae</taxon>
        <taxon>Phaeosphaeriaceae</taxon>
        <taxon>Parastagonospora</taxon>
    </lineage>
</organism>
<dbReference type="InterPro" id="IPR036514">
    <property type="entry name" value="SGNH_hydro_sf"/>
</dbReference>
<feature type="domain" description="SGNH hydrolase-type esterase" evidence="1">
    <location>
        <begin position="10"/>
        <end position="222"/>
    </location>
</feature>
<dbReference type="VEuPathDB" id="FungiDB:JI435_128490"/>
<dbReference type="SUPFAM" id="SSF52266">
    <property type="entry name" value="SGNH hydrolase"/>
    <property type="match status" value="1"/>
</dbReference>
<proteinExistence type="predicted"/>
<dbReference type="PANTHER" id="PTHR14209:SF19">
    <property type="entry name" value="ISOAMYL ACETATE-HYDROLYZING ESTERASE 1 HOMOLOG"/>
    <property type="match status" value="1"/>
</dbReference>
<dbReference type="InterPro" id="IPR013830">
    <property type="entry name" value="SGNH_hydro"/>
</dbReference>
<dbReference type="Gene3D" id="3.40.50.1110">
    <property type="entry name" value="SGNH hydrolase"/>
    <property type="match status" value="1"/>
</dbReference>
<evidence type="ECO:0000313" key="2">
    <source>
        <dbReference type="EMBL" id="QRD04112.1"/>
    </source>
</evidence>